<feature type="region of interest" description="Disordered" evidence="1">
    <location>
        <begin position="169"/>
        <end position="203"/>
    </location>
</feature>
<dbReference type="OrthoDB" id="5345504at2759"/>
<organism evidence="2 3">
    <name type="scientific">Cordyceps fumosorosea (strain ARSEF 2679)</name>
    <name type="common">Isaria fumosorosea</name>
    <dbReference type="NCBI Taxonomy" id="1081104"/>
    <lineage>
        <taxon>Eukaryota</taxon>
        <taxon>Fungi</taxon>
        <taxon>Dikarya</taxon>
        <taxon>Ascomycota</taxon>
        <taxon>Pezizomycotina</taxon>
        <taxon>Sordariomycetes</taxon>
        <taxon>Hypocreomycetidae</taxon>
        <taxon>Hypocreales</taxon>
        <taxon>Cordycipitaceae</taxon>
        <taxon>Cordyceps</taxon>
    </lineage>
</organism>
<feature type="region of interest" description="Disordered" evidence="1">
    <location>
        <begin position="51"/>
        <end position="74"/>
    </location>
</feature>
<accession>A0A167MKD6</accession>
<dbReference type="AlphaFoldDB" id="A0A167MKD6"/>
<keyword evidence="3" id="KW-1185">Reference proteome</keyword>
<protein>
    <submittedName>
        <fullName evidence="2">Uncharacterized protein</fullName>
    </submittedName>
</protein>
<dbReference type="RefSeq" id="XP_018700894.1">
    <property type="nucleotide sequence ID" value="XM_018851997.1"/>
</dbReference>
<evidence type="ECO:0000313" key="3">
    <source>
        <dbReference type="Proteomes" id="UP000076744"/>
    </source>
</evidence>
<evidence type="ECO:0000256" key="1">
    <source>
        <dbReference type="SAM" id="MobiDB-lite"/>
    </source>
</evidence>
<dbReference type="Pfam" id="PF20354">
    <property type="entry name" value="DUF6649"/>
    <property type="match status" value="1"/>
</dbReference>
<dbReference type="STRING" id="1081104.A0A167MKD6"/>
<evidence type="ECO:0000313" key="2">
    <source>
        <dbReference type="EMBL" id="OAA54466.1"/>
    </source>
</evidence>
<dbReference type="GeneID" id="30024686"/>
<dbReference type="Proteomes" id="UP000076744">
    <property type="component" value="Unassembled WGS sequence"/>
</dbReference>
<dbReference type="InterPro" id="IPR046591">
    <property type="entry name" value="DUF6649"/>
</dbReference>
<reference evidence="2 3" key="1">
    <citation type="journal article" date="2016" name="Genome Biol. Evol.">
        <title>Divergent and convergent evolution of fungal pathogenicity.</title>
        <authorList>
            <person name="Shang Y."/>
            <person name="Xiao G."/>
            <person name="Zheng P."/>
            <person name="Cen K."/>
            <person name="Zhan S."/>
            <person name="Wang C."/>
        </authorList>
    </citation>
    <scope>NUCLEOTIDE SEQUENCE [LARGE SCALE GENOMIC DNA]</scope>
    <source>
        <strain evidence="2 3">ARSEF 2679</strain>
    </source>
</reference>
<feature type="region of interest" description="Disordered" evidence="1">
    <location>
        <begin position="1"/>
        <end position="36"/>
    </location>
</feature>
<comment type="caution">
    <text evidence="2">The sequence shown here is derived from an EMBL/GenBank/DDBJ whole genome shotgun (WGS) entry which is preliminary data.</text>
</comment>
<gene>
    <name evidence="2" type="ORF">ISF_08394</name>
</gene>
<sequence>MDPSQRLPQASNSAGNSHKRKADAQQDNERLSKRLSLLNIERDGAKLYVPVESPQRRRTPTTTSTGNDNDNVMHLDDTKHKVYIYNIDEELADDDSEPDEARLVFLPDIEKRLRETRIPPQVLANSDGELAGMQVVLYSDPKSLSVPEDKDGVRKAILEARRRHRACQAAGDADSSYTVAVDTKTPEPAPGQAETGDIEMDVD</sequence>
<name>A0A167MKD6_CORFA</name>
<dbReference type="EMBL" id="AZHB01000029">
    <property type="protein sequence ID" value="OAA54466.1"/>
    <property type="molecule type" value="Genomic_DNA"/>
</dbReference>
<proteinExistence type="predicted"/>
<feature type="compositionally biased region" description="Polar residues" evidence="1">
    <location>
        <begin position="1"/>
        <end position="16"/>
    </location>
</feature>
<feature type="compositionally biased region" description="Basic and acidic residues" evidence="1">
    <location>
        <begin position="22"/>
        <end position="32"/>
    </location>
</feature>